<evidence type="ECO:0000256" key="4">
    <source>
        <dbReference type="ARBA" id="ARBA00022723"/>
    </source>
</evidence>
<organism evidence="12">
    <name type="scientific">Selaginella moellendorffii</name>
    <name type="common">Spikemoss</name>
    <dbReference type="NCBI Taxonomy" id="88036"/>
    <lineage>
        <taxon>Eukaryota</taxon>
        <taxon>Viridiplantae</taxon>
        <taxon>Streptophyta</taxon>
        <taxon>Embryophyta</taxon>
        <taxon>Tracheophyta</taxon>
        <taxon>Lycopodiopsida</taxon>
        <taxon>Selaginellales</taxon>
        <taxon>Selaginellaceae</taxon>
        <taxon>Selaginella</taxon>
    </lineage>
</organism>
<comment type="cofactor">
    <cofactor evidence="1">
        <name>Mg(2+)</name>
        <dbReference type="ChEBI" id="CHEBI:18420"/>
    </cofactor>
</comment>
<keyword evidence="12" id="KW-1185">Reference proteome</keyword>
<dbReference type="PROSITE" id="PS51706">
    <property type="entry name" value="G_ENGB"/>
    <property type="match status" value="1"/>
</dbReference>
<keyword evidence="5" id="KW-0547">Nucleotide-binding</keyword>
<dbReference type="InterPro" id="IPR027417">
    <property type="entry name" value="P-loop_NTPase"/>
</dbReference>
<sequence>MNSSRAILYERFVFKHLGERPTRQLFGSNIHVLGNASRVKINSVEFIKSSDGIKDCPMDGFPEVAFVGRSNVGKSSLVNLLMERKSLALVSKKPGKTQLINHFLVNKRWYLVDLPGYGFASAPKTLCVKWNEFTKDYFLKRKTLVMVVQLIDSSIPVQQIDIDCATWLKQHNIPSTLAFTKCDRKKKKRKTGGKHPVDNVVEFLQQMRLVTTQTYPWILTSCVTGQGRDELMMHIEEFRNYWHS</sequence>
<proteinExistence type="inferred from homology"/>
<evidence type="ECO:0000259" key="10">
    <source>
        <dbReference type="PROSITE" id="PS51706"/>
    </source>
</evidence>
<evidence type="ECO:0000256" key="3">
    <source>
        <dbReference type="ARBA" id="ARBA00022618"/>
    </source>
</evidence>
<gene>
    <name evidence="11" type="ORF">SELMODRAFT_110012</name>
</gene>
<dbReference type="InterPro" id="IPR030393">
    <property type="entry name" value="G_ENGB_dom"/>
</dbReference>
<name>D8S6U7_SELML</name>
<dbReference type="InterPro" id="IPR006073">
    <property type="entry name" value="GTP-bd"/>
</dbReference>
<comment type="similarity">
    <text evidence="2">Belongs to the TRAFAC class TrmE-Era-EngA-EngB-Septin-like GTPase superfamily. EngB GTPase family.</text>
</comment>
<dbReference type="Pfam" id="PF01926">
    <property type="entry name" value="MMR_HSR1"/>
    <property type="match status" value="1"/>
</dbReference>
<evidence type="ECO:0000256" key="2">
    <source>
        <dbReference type="ARBA" id="ARBA00009638"/>
    </source>
</evidence>
<dbReference type="EMBL" id="GL377604">
    <property type="protein sequence ID" value="EFJ19873.1"/>
    <property type="molecule type" value="Genomic_DNA"/>
</dbReference>
<keyword evidence="4" id="KW-0479">Metal-binding</keyword>
<reference evidence="11 12" key="1">
    <citation type="journal article" date="2011" name="Science">
        <title>The Selaginella genome identifies genetic changes associated with the evolution of vascular plants.</title>
        <authorList>
            <person name="Banks J.A."/>
            <person name="Nishiyama T."/>
            <person name="Hasebe M."/>
            <person name="Bowman J.L."/>
            <person name="Gribskov M."/>
            <person name="dePamphilis C."/>
            <person name="Albert V.A."/>
            <person name="Aono N."/>
            <person name="Aoyama T."/>
            <person name="Ambrose B.A."/>
            <person name="Ashton N.W."/>
            <person name="Axtell M.J."/>
            <person name="Barker E."/>
            <person name="Barker M.S."/>
            <person name="Bennetzen J.L."/>
            <person name="Bonawitz N.D."/>
            <person name="Chapple C."/>
            <person name="Cheng C."/>
            <person name="Correa L.G."/>
            <person name="Dacre M."/>
            <person name="DeBarry J."/>
            <person name="Dreyer I."/>
            <person name="Elias M."/>
            <person name="Engstrom E.M."/>
            <person name="Estelle M."/>
            <person name="Feng L."/>
            <person name="Finet C."/>
            <person name="Floyd S.K."/>
            <person name="Frommer W.B."/>
            <person name="Fujita T."/>
            <person name="Gramzow L."/>
            <person name="Gutensohn M."/>
            <person name="Harholt J."/>
            <person name="Hattori M."/>
            <person name="Heyl A."/>
            <person name="Hirai T."/>
            <person name="Hiwatashi Y."/>
            <person name="Ishikawa M."/>
            <person name="Iwata M."/>
            <person name="Karol K.G."/>
            <person name="Koehler B."/>
            <person name="Kolukisaoglu U."/>
            <person name="Kubo M."/>
            <person name="Kurata T."/>
            <person name="Lalonde S."/>
            <person name="Li K."/>
            <person name="Li Y."/>
            <person name="Litt A."/>
            <person name="Lyons E."/>
            <person name="Manning G."/>
            <person name="Maruyama T."/>
            <person name="Michael T.P."/>
            <person name="Mikami K."/>
            <person name="Miyazaki S."/>
            <person name="Morinaga S."/>
            <person name="Murata T."/>
            <person name="Mueller-Roeber B."/>
            <person name="Nelson D.R."/>
            <person name="Obara M."/>
            <person name="Oguri Y."/>
            <person name="Olmstead R.G."/>
            <person name="Onodera N."/>
            <person name="Petersen B.L."/>
            <person name="Pils B."/>
            <person name="Prigge M."/>
            <person name="Rensing S.A."/>
            <person name="Riano-Pachon D.M."/>
            <person name="Roberts A.W."/>
            <person name="Sato Y."/>
            <person name="Scheller H.V."/>
            <person name="Schulz B."/>
            <person name="Schulz C."/>
            <person name="Shakirov E.V."/>
            <person name="Shibagaki N."/>
            <person name="Shinohara N."/>
            <person name="Shippen D.E."/>
            <person name="Soerensen I."/>
            <person name="Sotooka R."/>
            <person name="Sugimoto N."/>
            <person name="Sugita M."/>
            <person name="Sumikawa N."/>
            <person name="Tanurdzic M."/>
            <person name="Theissen G."/>
            <person name="Ulvskov P."/>
            <person name="Wakazuki S."/>
            <person name="Weng J.K."/>
            <person name="Willats W.W."/>
            <person name="Wipf D."/>
            <person name="Wolf P.G."/>
            <person name="Yang L."/>
            <person name="Zimmer A.D."/>
            <person name="Zhu Q."/>
            <person name="Mitros T."/>
            <person name="Hellsten U."/>
            <person name="Loque D."/>
            <person name="Otillar R."/>
            <person name="Salamov A."/>
            <person name="Schmutz J."/>
            <person name="Shapiro H."/>
            <person name="Lindquist E."/>
            <person name="Lucas S."/>
            <person name="Rokhsar D."/>
            <person name="Grigoriev I.V."/>
        </authorList>
    </citation>
    <scope>NUCLEOTIDE SEQUENCE [LARGE SCALE GENOMIC DNA]</scope>
</reference>
<dbReference type="Gramene" id="EFJ19873">
    <property type="protein sequence ID" value="EFJ19873"/>
    <property type="gene ID" value="SELMODRAFT_110012"/>
</dbReference>
<evidence type="ECO:0000256" key="1">
    <source>
        <dbReference type="ARBA" id="ARBA00001946"/>
    </source>
</evidence>
<evidence type="ECO:0000256" key="6">
    <source>
        <dbReference type="ARBA" id="ARBA00022842"/>
    </source>
</evidence>
<dbReference type="GO" id="GO:0005525">
    <property type="term" value="F:GTP binding"/>
    <property type="evidence" value="ECO:0007669"/>
    <property type="project" value="UniProtKB-KW"/>
</dbReference>
<evidence type="ECO:0000256" key="8">
    <source>
        <dbReference type="ARBA" id="ARBA00023210"/>
    </source>
</evidence>
<dbReference type="HAMAP" id="MF_00321">
    <property type="entry name" value="GTPase_EngB"/>
    <property type="match status" value="1"/>
</dbReference>
<evidence type="ECO:0000313" key="11">
    <source>
        <dbReference type="EMBL" id="EFJ19873.1"/>
    </source>
</evidence>
<dbReference type="GO" id="GO:0051301">
    <property type="term" value="P:cell division"/>
    <property type="evidence" value="ECO:0007669"/>
    <property type="project" value="UniProtKB-KW"/>
</dbReference>
<protein>
    <recommendedName>
        <fullName evidence="10">EngB-type G domain-containing protein</fullName>
    </recommendedName>
</protein>
<evidence type="ECO:0000256" key="5">
    <source>
        <dbReference type="ARBA" id="ARBA00022741"/>
    </source>
</evidence>
<dbReference type="CDD" id="cd01876">
    <property type="entry name" value="YihA_EngB"/>
    <property type="match status" value="1"/>
</dbReference>
<keyword evidence="9" id="KW-0131">Cell cycle</keyword>
<keyword evidence="3" id="KW-0132">Cell division</keyword>
<dbReference type="KEGG" id="smo:SELMODRAFT_110012"/>
<dbReference type="Gene3D" id="3.40.50.300">
    <property type="entry name" value="P-loop containing nucleotide triphosphate hydrolases"/>
    <property type="match status" value="1"/>
</dbReference>
<dbReference type="eggNOG" id="KOG2486">
    <property type="taxonomic scope" value="Eukaryota"/>
</dbReference>
<keyword evidence="8" id="KW-0717">Septation</keyword>
<dbReference type="SUPFAM" id="SSF52540">
    <property type="entry name" value="P-loop containing nucleoside triphosphate hydrolases"/>
    <property type="match status" value="1"/>
</dbReference>
<dbReference type="AlphaFoldDB" id="D8S6U7"/>
<dbReference type="OrthoDB" id="391988at2759"/>
<keyword evidence="7" id="KW-0342">GTP-binding</keyword>
<dbReference type="PANTHER" id="PTHR11649:SF13">
    <property type="entry name" value="ENGB-TYPE G DOMAIN-CONTAINING PROTEIN"/>
    <property type="match status" value="1"/>
</dbReference>
<dbReference type="OMA" id="RANPAEN"/>
<keyword evidence="6" id="KW-0460">Magnesium</keyword>
<feature type="domain" description="EngB-type G" evidence="10">
    <location>
        <begin position="60"/>
        <end position="241"/>
    </location>
</feature>
<dbReference type="InterPro" id="IPR019987">
    <property type="entry name" value="GTP-bd_ribosome_bio_YsxC"/>
</dbReference>
<dbReference type="NCBIfam" id="TIGR03598">
    <property type="entry name" value="GTPase_YsxC"/>
    <property type="match status" value="1"/>
</dbReference>
<dbReference type="STRING" id="88036.D8S6U7"/>
<dbReference type="HOGENOM" id="CLU_033732_3_1_1"/>
<evidence type="ECO:0000256" key="9">
    <source>
        <dbReference type="ARBA" id="ARBA00023306"/>
    </source>
</evidence>
<dbReference type="Proteomes" id="UP000001514">
    <property type="component" value="Unassembled WGS sequence"/>
</dbReference>
<evidence type="ECO:0000313" key="12">
    <source>
        <dbReference type="Proteomes" id="UP000001514"/>
    </source>
</evidence>
<dbReference type="PANTHER" id="PTHR11649">
    <property type="entry name" value="MSS1/TRME-RELATED GTP-BINDING PROTEIN"/>
    <property type="match status" value="1"/>
</dbReference>
<dbReference type="InParanoid" id="D8S6U7"/>
<accession>D8S6U7</accession>
<evidence type="ECO:0000256" key="7">
    <source>
        <dbReference type="ARBA" id="ARBA00023134"/>
    </source>
</evidence>
<dbReference type="FunCoup" id="D8S6U7">
    <property type="interactions" value="3400"/>
</dbReference>
<dbReference type="GO" id="GO:0046872">
    <property type="term" value="F:metal ion binding"/>
    <property type="evidence" value="ECO:0007669"/>
    <property type="project" value="UniProtKB-KW"/>
</dbReference>